<keyword evidence="1" id="KW-1133">Transmembrane helix</keyword>
<keyword evidence="1" id="KW-0472">Membrane</keyword>
<sequence>MPLCPSKIDLEGVRDGRLFEKNCTLLYRTAKPSLAFFFEGIAIRDTSKQIKAVSWPGIGYVLTLLSRSRDEVIRTDRSIELDSIFLKRREVASQGPRGDAKIGVDSNVVCGRLPGVFDFEPCHAEDCFVRSPLEVEVSRLNTDISSQLAFGSSIRAPYQSNRGHPQHPCNDSEEPLARFDTEKRGLLSVVGGLLAAYGIFELMLGINLWSLAVWVM</sequence>
<accession>A0A161QZ17</accession>
<feature type="transmembrane region" description="Helical" evidence="1">
    <location>
        <begin position="186"/>
        <end position="209"/>
    </location>
</feature>
<evidence type="ECO:0000313" key="3">
    <source>
        <dbReference type="Proteomes" id="UP000076574"/>
    </source>
</evidence>
<keyword evidence="1" id="KW-0812">Transmembrane</keyword>
<gene>
    <name evidence="2" type="ORF">A4A58_13330</name>
</gene>
<dbReference type="EMBL" id="LVYV01000045">
    <property type="protein sequence ID" value="KZD21361.1"/>
    <property type="molecule type" value="Genomic_DNA"/>
</dbReference>
<keyword evidence="3" id="KW-1185">Reference proteome</keyword>
<dbReference type="AlphaFoldDB" id="A0A161QZ17"/>
<reference evidence="2 3" key="1">
    <citation type="submission" date="2016-03" db="EMBL/GenBank/DDBJ databases">
        <title>Microsymbionts genomes from the relict species Vavilovia formosa (Stev.) Fed.</title>
        <authorList>
            <person name="Kopat V."/>
            <person name="Chirak E."/>
            <person name="Kimeklis A."/>
            <person name="Andronov E."/>
        </authorList>
    </citation>
    <scope>NUCLEOTIDE SEQUENCE [LARGE SCALE GENOMIC DNA]</scope>
    <source>
        <strain evidence="2 3">Vaf07</strain>
    </source>
</reference>
<dbReference type="Proteomes" id="UP000076574">
    <property type="component" value="Unassembled WGS sequence"/>
</dbReference>
<protein>
    <submittedName>
        <fullName evidence="2">Uncharacterized protein</fullName>
    </submittedName>
</protein>
<organism evidence="2 3">
    <name type="scientific">Tardiphaga robiniae</name>
    <dbReference type="NCBI Taxonomy" id="943830"/>
    <lineage>
        <taxon>Bacteria</taxon>
        <taxon>Pseudomonadati</taxon>
        <taxon>Pseudomonadota</taxon>
        <taxon>Alphaproteobacteria</taxon>
        <taxon>Hyphomicrobiales</taxon>
        <taxon>Nitrobacteraceae</taxon>
        <taxon>Tardiphaga</taxon>
    </lineage>
</organism>
<proteinExistence type="predicted"/>
<comment type="caution">
    <text evidence="2">The sequence shown here is derived from an EMBL/GenBank/DDBJ whole genome shotgun (WGS) entry which is preliminary data.</text>
</comment>
<name>A0A161QZ17_9BRAD</name>
<evidence type="ECO:0000313" key="2">
    <source>
        <dbReference type="EMBL" id="KZD21361.1"/>
    </source>
</evidence>
<evidence type="ECO:0000256" key="1">
    <source>
        <dbReference type="SAM" id="Phobius"/>
    </source>
</evidence>